<feature type="compositionally biased region" description="Acidic residues" evidence="1">
    <location>
        <begin position="31"/>
        <end position="44"/>
    </location>
</feature>
<dbReference type="EMBL" id="JAKZEL010000020">
    <property type="protein sequence ID" value="KAI4533956.1"/>
    <property type="molecule type" value="Genomic_DNA"/>
</dbReference>
<keyword evidence="3" id="KW-1185">Reference proteome</keyword>
<reference evidence="2" key="1">
    <citation type="submission" date="2022-03" db="EMBL/GenBank/DDBJ databases">
        <title>Genomic analyses of argali, domestic sheep and their hybrids provide insights into chromosomal evolution, heterosis and genetic basis of agronomic traits.</title>
        <authorList>
            <person name="Li M."/>
        </authorList>
    </citation>
    <scope>NUCLEOTIDE SEQUENCE</scope>
    <source>
        <strain evidence="2">CAU-MHL-2022a</strain>
        <tissue evidence="2">Skin</tissue>
    </source>
</reference>
<dbReference type="AlphaFoldDB" id="A0AAD4TWB7"/>
<proteinExistence type="predicted"/>
<gene>
    <name evidence="2" type="ORF">MG293_016975</name>
</gene>
<evidence type="ECO:0000313" key="2">
    <source>
        <dbReference type="EMBL" id="KAI4533956.1"/>
    </source>
</evidence>
<protein>
    <submittedName>
        <fullName evidence="2">Uncharacterized protein</fullName>
    </submittedName>
</protein>
<feature type="region of interest" description="Disordered" evidence="1">
    <location>
        <begin position="1"/>
        <end position="48"/>
    </location>
</feature>
<comment type="caution">
    <text evidence="2">The sequence shown here is derived from an EMBL/GenBank/DDBJ whole genome shotgun (WGS) entry which is preliminary data.</text>
</comment>
<evidence type="ECO:0000256" key="1">
    <source>
        <dbReference type="SAM" id="MobiDB-lite"/>
    </source>
</evidence>
<name>A0AAD4TWB7_OVIAM</name>
<sequence>MEQVRMQRVSKVLVGDDGELEGNTDGAAAAEDNDGTVNDEDDSNDCPPSSPCYLPSSFTCFNLLNPVATRLCSSLGPLSKENALHPVLSNADFVFFFRNSSSQREFGGKTELAEYGFDYGDLYQRVIILPLTIQMGLLLRVEVGTISTYAGKSDGCLFLSLVTQTVRHPTKSTELLLYNRMELHGIFIRAGLHFSPSQRGYSMNFAVLHSLQRVEAPALSGFHFPATCILLH</sequence>
<evidence type="ECO:0000313" key="3">
    <source>
        <dbReference type="Proteomes" id="UP001214576"/>
    </source>
</evidence>
<dbReference type="Proteomes" id="UP001214576">
    <property type="component" value="Unassembled WGS sequence"/>
</dbReference>
<accession>A0AAD4TWB7</accession>
<organism evidence="2 3">
    <name type="scientific">Ovis ammon polii</name>
    <dbReference type="NCBI Taxonomy" id="230172"/>
    <lineage>
        <taxon>Eukaryota</taxon>
        <taxon>Metazoa</taxon>
        <taxon>Chordata</taxon>
        <taxon>Craniata</taxon>
        <taxon>Vertebrata</taxon>
        <taxon>Euteleostomi</taxon>
        <taxon>Mammalia</taxon>
        <taxon>Eutheria</taxon>
        <taxon>Laurasiatheria</taxon>
        <taxon>Artiodactyla</taxon>
        <taxon>Ruminantia</taxon>
        <taxon>Pecora</taxon>
        <taxon>Bovidae</taxon>
        <taxon>Caprinae</taxon>
        <taxon>Ovis</taxon>
    </lineage>
</organism>